<name>A0A645DXA4_9ZZZZ</name>
<gene>
    <name evidence="2" type="ORF">SDC9_141118</name>
</gene>
<feature type="compositionally biased region" description="Basic residues" evidence="1">
    <location>
        <begin position="184"/>
        <end position="194"/>
    </location>
</feature>
<feature type="region of interest" description="Disordered" evidence="1">
    <location>
        <begin position="70"/>
        <end position="96"/>
    </location>
</feature>
<feature type="region of interest" description="Disordered" evidence="1">
    <location>
        <begin position="115"/>
        <end position="151"/>
    </location>
</feature>
<comment type="caution">
    <text evidence="2">The sequence shown here is derived from an EMBL/GenBank/DDBJ whole genome shotgun (WGS) entry which is preliminary data.</text>
</comment>
<protein>
    <submittedName>
        <fullName evidence="2">Uncharacterized protein</fullName>
    </submittedName>
</protein>
<feature type="compositionally biased region" description="Basic and acidic residues" evidence="1">
    <location>
        <begin position="128"/>
        <end position="138"/>
    </location>
</feature>
<accession>A0A645DXA4</accession>
<sequence length="194" mass="20233">MHPGQCHAQGVRVAHVVRGVPEVAEGQPAGVALVLPDRLQVGEDLAGVVLIGQRVDDRDPGVRRHLLDPLLPGGPPDDRGHVAAQHPGGVGDRLTAAHLGAGGVDDHRMAAELGDADLEGDPGAGRGLVEDHRDRTALERPAGGRVRLEGGGQIEDRGLLGRGEVVIGEEVMQGHVSLPAGSGVRRRTSRPPRR</sequence>
<reference evidence="2" key="1">
    <citation type="submission" date="2019-08" db="EMBL/GenBank/DDBJ databases">
        <authorList>
            <person name="Kucharzyk K."/>
            <person name="Murdoch R.W."/>
            <person name="Higgins S."/>
            <person name="Loffler F."/>
        </authorList>
    </citation>
    <scope>NUCLEOTIDE SEQUENCE</scope>
</reference>
<dbReference type="AlphaFoldDB" id="A0A645DXA4"/>
<dbReference type="EMBL" id="VSSQ01040673">
    <property type="protein sequence ID" value="MPM93976.1"/>
    <property type="molecule type" value="Genomic_DNA"/>
</dbReference>
<evidence type="ECO:0000313" key="2">
    <source>
        <dbReference type="EMBL" id="MPM93976.1"/>
    </source>
</evidence>
<feature type="region of interest" description="Disordered" evidence="1">
    <location>
        <begin position="171"/>
        <end position="194"/>
    </location>
</feature>
<proteinExistence type="predicted"/>
<evidence type="ECO:0000256" key="1">
    <source>
        <dbReference type="SAM" id="MobiDB-lite"/>
    </source>
</evidence>
<organism evidence="2">
    <name type="scientific">bioreactor metagenome</name>
    <dbReference type="NCBI Taxonomy" id="1076179"/>
    <lineage>
        <taxon>unclassified sequences</taxon>
        <taxon>metagenomes</taxon>
        <taxon>ecological metagenomes</taxon>
    </lineage>
</organism>